<protein>
    <submittedName>
        <fullName evidence="3">CubicO group peptidase, beta-lactamase class C family</fullName>
    </submittedName>
</protein>
<dbReference type="Pfam" id="PF00144">
    <property type="entry name" value="Beta-lactamase"/>
    <property type="match status" value="1"/>
</dbReference>
<dbReference type="PANTHER" id="PTHR46825">
    <property type="entry name" value="D-ALANYL-D-ALANINE-CARBOXYPEPTIDASE/ENDOPEPTIDASE AMPH"/>
    <property type="match status" value="1"/>
</dbReference>
<dbReference type="OrthoDB" id="9799367at2"/>
<proteinExistence type="predicted"/>
<feature type="domain" description="Beta-lactamase-related" evidence="2">
    <location>
        <begin position="23"/>
        <end position="341"/>
    </location>
</feature>
<keyword evidence="1" id="KW-0812">Transmembrane</keyword>
<evidence type="ECO:0000313" key="4">
    <source>
        <dbReference type="Proteomes" id="UP000198639"/>
    </source>
</evidence>
<dbReference type="InterPro" id="IPR001466">
    <property type="entry name" value="Beta-lactam-related"/>
</dbReference>
<keyword evidence="1" id="KW-0472">Membrane</keyword>
<reference evidence="4" key="1">
    <citation type="submission" date="2016-10" db="EMBL/GenBank/DDBJ databases">
        <authorList>
            <person name="Varghese N."/>
            <person name="Submissions S."/>
        </authorList>
    </citation>
    <scope>NUCLEOTIDE SEQUENCE [LARGE SCALE GENOMIC DNA]</scope>
    <source>
        <strain evidence="4">CGMCC 1.12041</strain>
    </source>
</reference>
<keyword evidence="4" id="KW-1185">Reference proteome</keyword>
<accession>A0A1I1I8E0</accession>
<dbReference type="AlphaFoldDB" id="A0A1I1I8E0"/>
<feature type="transmembrane region" description="Helical" evidence="1">
    <location>
        <begin position="463"/>
        <end position="485"/>
    </location>
</feature>
<dbReference type="InterPro" id="IPR050491">
    <property type="entry name" value="AmpC-like"/>
</dbReference>
<feature type="transmembrane region" description="Helical" evidence="1">
    <location>
        <begin position="528"/>
        <end position="548"/>
    </location>
</feature>
<dbReference type="Proteomes" id="UP000198639">
    <property type="component" value="Unassembled WGS sequence"/>
</dbReference>
<feature type="transmembrane region" description="Helical" evidence="1">
    <location>
        <begin position="497"/>
        <end position="516"/>
    </location>
</feature>
<dbReference type="InterPro" id="IPR012338">
    <property type="entry name" value="Beta-lactam/transpept-like"/>
</dbReference>
<evidence type="ECO:0000313" key="3">
    <source>
        <dbReference type="EMBL" id="SFC32434.1"/>
    </source>
</evidence>
<dbReference type="STRING" id="1164594.SAMN05216204_105124"/>
<sequence length="587" mass="63023">MLLGILLLSVQLHAAGANVAPRIAALLQQQGLDGAVWTTLDAQGAAGVSDARSGEPMRADARVQVGSVAKAVLATGVLRLVSERRLSLDARVAALLPGVAFDNPWENTDPLRVRHLLDHTSGLDDARFWQVFSLRPRADGPLAAAFPPESGLLRLRHRPGTRFSYSNMGYTLLAMVVEAVVEQAYERYFDAALLAPLGMHDSSFAFVSQDSDPRLAMGHVEHGETHPAVPSWVRPAGQFTTTAADMGRFARFLMSDGSIGGKPFIDAVLLHRMGEPKGTEAARAGLSVGYGLGLRKVDRHGALAKCHSGNTIGFRATLCLFPQTQQAFFIAINADSETADYHRFDAALVQALGRAGPAPPASPAPRFDSRGWEGFYIPSPNRFDSMRFVDTVFNAVHVRSDGAQLRFAPFQSAAVALDHAGKGLFRAPGKLMPSHVLLISAQGERIISTGTQSYAQVPLMRLLPLWTSMAAGMLGLAFILVSATVRVARRSMPLHDPLLAPFAGVLALLLPLPFFYTQSFLQLGDLTMASGLLATVTGALPLAMLVGMGEMWRRRKLDKAVLAALVAVLQLAAVLAAWGLLPLRLWA</sequence>
<evidence type="ECO:0000259" key="2">
    <source>
        <dbReference type="Pfam" id="PF00144"/>
    </source>
</evidence>
<dbReference type="SUPFAM" id="SSF56601">
    <property type="entry name" value="beta-lactamase/transpeptidase-like"/>
    <property type="match status" value="1"/>
</dbReference>
<organism evidence="3 4">
    <name type="scientific">Massilia yuzhufengensis</name>
    <dbReference type="NCBI Taxonomy" id="1164594"/>
    <lineage>
        <taxon>Bacteria</taxon>
        <taxon>Pseudomonadati</taxon>
        <taxon>Pseudomonadota</taxon>
        <taxon>Betaproteobacteria</taxon>
        <taxon>Burkholderiales</taxon>
        <taxon>Oxalobacteraceae</taxon>
        <taxon>Telluria group</taxon>
        <taxon>Massilia</taxon>
    </lineage>
</organism>
<dbReference type="Gene3D" id="3.40.710.10">
    <property type="entry name" value="DD-peptidase/beta-lactamase superfamily"/>
    <property type="match status" value="1"/>
</dbReference>
<gene>
    <name evidence="3" type="ORF">SAMN05216204_105124</name>
</gene>
<keyword evidence="1" id="KW-1133">Transmembrane helix</keyword>
<dbReference type="PANTHER" id="PTHR46825:SF9">
    <property type="entry name" value="BETA-LACTAMASE-RELATED DOMAIN-CONTAINING PROTEIN"/>
    <property type="match status" value="1"/>
</dbReference>
<dbReference type="EMBL" id="FOLD01000005">
    <property type="protein sequence ID" value="SFC32434.1"/>
    <property type="molecule type" value="Genomic_DNA"/>
</dbReference>
<evidence type="ECO:0000256" key="1">
    <source>
        <dbReference type="SAM" id="Phobius"/>
    </source>
</evidence>
<name>A0A1I1I8E0_9BURK</name>
<feature type="transmembrane region" description="Helical" evidence="1">
    <location>
        <begin position="560"/>
        <end position="581"/>
    </location>
</feature>